<reference evidence="1" key="1">
    <citation type="submission" date="2018-11" db="EMBL/GenBank/DDBJ databases">
        <authorList>
            <consortium name="Genoscope - CEA"/>
            <person name="William W."/>
        </authorList>
    </citation>
    <scope>NUCLEOTIDE SEQUENCE</scope>
</reference>
<name>A0A3P6EYD2_BRAOL</name>
<proteinExistence type="predicted"/>
<accession>A0A3P6EYD2</accession>
<gene>
    <name evidence="1" type="ORF">BOLC5T32535H</name>
</gene>
<dbReference type="EMBL" id="LR031877">
    <property type="protein sequence ID" value="VDD44988.1"/>
    <property type="molecule type" value="Genomic_DNA"/>
</dbReference>
<organism evidence="1">
    <name type="scientific">Brassica oleracea</name>
    <name type="common">Wild cabbage</name>
    <dbReference type="NCBI Taxonomy" id="3712"/>
    <lineage>
        <taxon>Eukaryota</taxon>
        <taxon>Viridiplantae</taxon>
        <taxon>Streptophyta</taxon>
        <taxon>Embryophyta</taxon>
        <taxon>Tracheophyta</taxon>
        <taxon>Spermatophyta</taxon>
        <taxon>Magnoliopsida</taxon>
        <taxon>eudicotyledons</taxon>
        <taxon>Gunneridae</taxon>
        <taxon>Pentapetalae</taxon>
        <taxon>rosids</taxon>
        <taxon>malvids</taxon>
        <taxon>Brassicales</taxon>
        <taxon>Brassicaceae</taxon>
        <taxon>Brassiceae</taxon>
        <taxon>Brassica</taxon>
    </lineage>
</organism>
<evidence type="ECO:0000313" key="1">
    <source>
        <dbReference type="EMBL" id="VDD44988.1"/>
    </source>
</evidence>
<sequence>MGHRHPQISSVDVDGYGWTTLEMLNLWGHENTFDVNHPCIQKEKHCDGRWRICFNIRHVRALKQIVRSPVHGRASQQN</sequence>
<protein>
    <submittedName>
        <fullName evidence="1">Uncharacterized protein</fullName>
    </submittedName>
</protein>
<dbReference type="AlphaFoldDB" id="A0A3P6EYD2"/>